<protein>
    <submittedName>
        <fullName evidence="2">Uncharacterized protein</fullName>
    </submittedName>
</protein>
<keyword evidence="3" id="KW-1185">Reference proteome</keyword>
<keyword evidence="1" id="KW-0472">Membrane</keyword>
<evidence type="ECO:0000313" key="3">
    <source>
        <dbReference type="Proteomes" id="UP000690515"/>
    </source>
</evidence>
<dbReference type="Proteomes" id="UP000690515">
    <property type="component" value="Unassembled WGS sequence"/>
</dbReference>
<proteinExistence type="predicted"/>
<evidence type="ECO:0000313" key="2">
    <source>
        <dbReference type="EMBL" id="MBU2714303.1"/>
    </source>
</evidence>
<name>A0ABS5ZKF6_9GAMM</name>
<dbReference type="RefSeq" id="WP_215822563.1">
    <property type="nucleotide sequence ID" value="NZ_JAGSOY010000212.1"/>
</dbReference>
<dbReference type="EMBL" id="JAGSOY010000212">
    <property type="protein sequence ID" value="MBU2714303.1"/>
    <property type="molecule type" value="Genomic_DNA"/>
</dbReference>
<organism evidence="2 3">
    <name type="scientific">Zooshikella harenae</name>
    <dbReference type="NCBI Taxonomy" id="2827238"/>
    <lineage>
        <taxon>Bacteria</taxon>
        <taxon>Pseudomonadati</taxon>
        <taxon>Pseudomonadota</taxon>
        <taxon>Gammaproteobacteria</taxon>
        <taxon>Oceanospirillales</taxon>
        <taxon>Zooshikellaceae</taxon>
        <taxon>Zooshikella</taxon>
    </lineage>
</organism>
<keyword evidence="1" id="KW-0812">Transmembrane</keyword>
<reference evidence="2 3" key="1">
    <citation type="submission" date="2021-04" db="EMBL/GenBank/DDBJ databases">
        <authorList>
            <person name="Pira H."/>
            <person name="Risdian C."/>
            <person name="Wink J."/>
        </authorList>
    </citation>
    <scope>NUCLEOTIDE SEQUENCE [LARGE SCALE GENOMIC DNA]</scope>
    <source>
        <strain evidence="2 3">WH53</strain>
    </source>
</reference>
<keyword evidence="1" id="KW-1133">Transmembrane helix</keyword>
<sequence length="242" mass="28249">MSSLGNLNKQKIFWWSFVIISILISCTIGWFGGAIKFWWTKGIPGDYYRNGNTYIGKLDEKIWGIDLRNNLLTVKGKKKQGWYVKAYVKWSSSGRKCLARKDWSENPKMIPRRYEVNYYGVNNGGEYIINIPQQVNPDINRCDDVIDEVYVYFYNSELSINVLAIDYYGRNIPVPKEKNGYPNPNHVSHCWKEPVYDSSSDVYVGFCKTEVNGPDPSYVYHDQIKPYTINFDFYFLDEKPAD</sequence>
<evidence type="ECO:0000256" key="1">
    <source>
        <dbReference type="SAM" id="Phobius"/>
    </source>
</evidence>
<gene>
    <name evidence="2" type="ORF">KCG35_24965</name>
</gene>
<accession>A0ABS5ZKF6</accession>
<feature type="transmembrane region" description="Helical" evidence="1">
    <location>
        <begin position="12"/>
        <end position="39"/>
    </location>
</feature>
<comment type="caution">
    <text evidence="2">The sequence shown here is derived from an EMBL/GenBank/DDBJ whole genome shotgun (WGS) entry which is preliminary data.</text>
</comment>